<dbReference type="Pfam" id="PF09357">
    <property type="entry name" value="RteC"/>
    <property type="match status" value="1"/>
</dbReference>
<accession>A0A0B7HBQ7</accession>
<organism evidence="1 2">
    <name type="scientific">Capnocytophaga cynodegmi</name>
    <dbReference type="NCBI Taxonomy" id="28189"/>
    <lineage>
        <taxon>Bacteria</taxon>
        <taxon>Pseudomonadati</taxon>
        <taxon>Bacteroidota</taxon>
        <taxon>Flavobacteriia</taxon>
        <taxon>Flavobacteriales</taxon>
        <taxon>Flavobacteriaceae</taxon>
        <taxon>Capnocytophaga</taxon>
    </lineage>
</organism>
<sequence>MNTYFKTIFSRVEQKERKLMFSLESIVEDSLQMITFFNDILKELKEYVTSHHFVCQKEEIFFFREVKPYIQGKELFYYQIYQMETIAAYLPESHLKKYFVKQENKLEKEFKKRFQKQPFYNYYLSGSRHWDSKYFTRYQCDIIDIQQEYMLNFDPDFSTYYDFLVAQILCHKQLMEYFFHRTIELENNIITKDISLEWTATKNDLIELIYALQQVKAIAGGKMSINKMIATFNKIFKLDLKDSHHAFHRMKTRSKSRTSFLDELKRTLEEYMDKE</sequence>
<gene>
    <name evidence="1" type="ORF">CCYN2B_330001</name>
</gene>
<dbReference type="AlphaFoldDB" id="A0A0B7HBQ7"/>
<name>A0A0B7HBQ7_9FLAO</name>
<dbReference type="InterPro" id="IPR018534">
    <property type="entry name" value="Tet_reg_excision_RteC"/>
</dbReference>
<dbReference type="EMBL" id="CDOD01000027">
    <property type="protein sequence ID" value="CEN36705.1"/>
    <property type="molecule type" value="Genomic_DNA"/>
</dbReference>
<dbReference type="Proteomes" id="UP000038055">
    <property type="component" value="Unassembled WGS sequence"/>
</dbReference>
<protein>
    <submittedName>
        <fullName evidence="1">Putative RteC protein</fullName>
    </submittedName>
</protein>
<evidence type="ECO:0000313" key="1">
    <source>
        <dbReference type="EMBL" id="CEN36705.1"/>
    </source>
</evidence>
<reference evidence="2" key="1">
    <citation type="submission" date="2015-01" db="EMBL/GenBank/DDBJ databases">
        <authorList>
            <person name="MANFREDI Pablo"/>
        </authorList>
    </citation>
    <scope>NUCLEOTIDE SEQUENCE [LARGE SCALE GENOMIC DNA]</scope>
    <source>
        <strain evidence="2">Ccyn2B</strain>
    </source>
</reference>
<keyword evidence="2" id="KW-1185">Reference proteome</keyword>
<evidence type="ECO:0000313" key="2">
    <source>
        <dbReference type="Proteomes" id="UP000038055"/>
    </source>
</evidence>
<proteinExistence type="predicted"/>